<keyword evidence="4" id="KW-0808">Transferase</keyword>
<evidence type="ECO:0000313" key="5">
    <source>
        <dbReference type="Proteomes" id="UP001296706"/>
    </source>
</evidence>
<dbReference type="PANTHER" id="PTHR23028">
    <property type="entry name" value="ACETYLTRANSFERASE"/>
    <property type="match status" value="1"/>
</dbReference>
<evidence type="ECO:0000313" key="4">
    <source>
        <dbReference type="EMBL" id="NMH79751.1"/>
    </source>
</evidence>
<feature type="transmembrane region" description="Helical" evidence="2">
    <location>
        <begin position="88"/>
        <end position="107"/>
    </location>
</feature>
<feature type="transmembrane region" description="Helical" evidence="2">
    <location>
        <begin position="308"/>
        <end position="324"/>
    </location>
</feature>
<dbReference type="GO" id="GO:0016746">
    <property type="term" value="F:acyltransferase activity"/>
    <property type="evidence" value="ECO:0007669"/>
    <property type="project" value="UniProtKB-KW"/>
</dbReference>
<keyword evidence="5" id="KW-1185">Reference proteome</keyword>
<feature type="compositionally biased region" description="Low complexity" evidence="1">
    <location>
        <begin position="416"/>
        <end position="431"/>
    </location>
</feature>
<protein>
    <submittedName>
        <fullName evidence="4">Acyltransferase</fullName>
    </submittedName>
</protein>
<dbReference type="InterPro" id="IPR002656">
    <property type="entry name" value="Acyl_transf_3_dom"/>
</dbReference>
<gene>
    <name evidence="4" type="ORF">HF577_21990</name>
</gene>
<feature type="compositionally biased region" description="Polar residues" evidence="1">
    <location>
        <begin position="402"/>
        <end position="413"/>
    </location>
</feature>
<feature type="transmembrane region" description="Helical" evidence="2">
    <location>
        <begin position="268"/>
        <end position="287"/>
    </location>
</feature>
<evidence type="ECO:0000256" key="1">
    <source>
        <dbReference type="SAM" id="MobiDB-lite"/>
    </source>
</evidence>
<name>A0ABX1RKN8_9PSEU</name>
<feature type="domain" description="Acyltransferase 3" evidence="3">
    <location>
        <begin position="8"/>
        <end position="356"/>
    </location>
</feature>
<keyword evidence="2" id="KW-1133">Transmembrane helix</keyword>
<dbReference type="Proteomes" id="UP001296706">
    <property type="component" value="Unassembled WGS sequence"/>
</dbReference>
<sequence length="496" mass="53107">MPSTELRGLTGLRIVAAAWVVLFHFHFTPLEAVAEVAAVLGPLITAGALGVDLFFVLSGFVITYTYLDSLGPALRVRATVRFVWARACRIWPVYALVFHLFGIWLMARLWYGSDSEVAFQAVQPDLGPTEYLQQLFMVQLWDNPFFDGASWVGATWSISAEWLAYLLFPVGVLVLFRLRNLPATVLTMAAVALMAPMVWAYLSTGTPYHPWSWAARILCGFSGGAVMYLAVRRKRRTEGLRRGASTAAVVLPVLIAAGLLLGELLGPGRGGAVIALFPLLVGALAVADRGPAMVLSMPWAVYGGRVSYSLYLVHIPMFEIYWLALQKFSSLGPGTLLAHVTGVVVLLSTFAVAALAFHAVEEPARRSLRAMARPGDAAPARASRSPRHRAVGGTATGWPGVGNQSATRLTSEAATARSRIVAARRNAAAGRSGETRAGGGPGGSAQVSAVPRRRPAPEAGGPPLAAALINAQRRQPPRPGDYERSLYVQGYLNARG</sequence>
<keyword evidence="2" id="KW-0812">Transmembrane</keyword>
<dbReference type="RefSeq" id="WP_169397816.1">
    <property type="nucleotide sequence ID" value="NZ_BAAAJH010000001.1"/>
</dbReference>
<feature type="transmembrane region" description="Helical" evidence="2">
    <location>
        <begin position="243"/>
        <end position="262"/>
    </location>
</feature>
<feature type="region of interest" description="Disordered" evidence="1">
    <location>
        <begin position="370"/>
        <end position="486"/>
    </location>
</feature>
<reference evidence="4 5" key="1">
    <citation type="submission" date="2020-04" db="EMBL/GenBank/DDBJ databases">
        <authorList>
            <person name="Klaysubun C."/>
            <person name="Duangmal K."/>
            <person name="Lipun K."/>
        </authorList>
    </citation>
    <scope>NUCLEOTIDE SEQUENCE [LARGE SCALE GENOMIC DNA]</scope>
    <source>
        <strain evidence="4 5">JCM 11839</strain>
    </source>
</reference>
<accession>A0ABX1RKN8</accession>
<feature type="compositionally biased region" description="Low complexity" evidence="1">
    <location>
        <begin position="457"/>
        <end position="468"/>
    </location>
</feature>
<feature type="transmembrane region" description="Helical" evidence="2">
    <location>
        <begin position="154"/>
        <end position="176"/>
    </location>
</feature>
<evidence type="ECO:0000256" key="2">
    <source>
        <dbReference type="SAM" id="Phobius"/>
    </source>
</evidence>
<feature type="transmembrane region" description="Helical" evidence="2">
    <location>
        <begin position="183"/>
        <end position="201"/>
    </location>
</feature>
<feature type="transmembrane region" description="Helical" evidence="2">
    <location>
        <begin position="336"/>
        <end position="360"/>
    </location>
</feature>
<dbReference type="EMBL" id="JAAXKY010000077">
    <property type="protein sequence ID" value="NMH79751.1"/>
    <property type="molecule type" value="Genomic_DNA"/>
</dbReference>
<proteinExistence type="predicted"/>
<dbReference type="PANTHER" id="PTHR23028:SF53">
    <property type="entry name" value="ACYL_TRANSF_3 DOMAIN-CONTAINING PROTEIN"/>
    <property type="match status" value="1"/>
</dbReference>
<feature type="transmembrane region" description="Helical" evidence="2">
    <location>
        <begin position="12"/>
        <end position="30"/>
    </location>
</feature>
<dbReference type="Pfam" id="PF01757">
    <property type="entry name" value="Acyl_transf_3"/>
    <property type="match status" value="1"/>
</dbReference>
<feature type="compositionally biased region" description="Low complexity" evidence="1">
    <location>
        <begin position="370"/>
        <end position="383"/>
    </location>
</feature>
<comment type="caution">
    <text evidence="4">The sequence shown here is derived from an EMBL/GenBank/DDBJ whole genome shotgun (WGS) entry which is preliminary data.</text>
</comment>
<feature type="transmembrane region" description="Helical" evidence="2">
    <location>
        <begin position="213"/>
        <end position="231"/>
    </location>
</feature>
<keyword evidence="2" id="KW-0472">Membrane</keyword>
<organism evidence="4 5">
    <name type="scientific">Pseudonocardia xinjiangensis</name>
    <dbReference type="NCBI Taxonomy" id="75289"/>
    <lineage>
        <taxon>Bacteria</taxon>
        <taxon>Bacillati</taxon>
        <taxon>Actinomycetota</taxon>
        <taxon>Actinomycetes</taxon>
        <taxon>Pseudonocardiales</taxon>
        <taxon>Pseudonocardiaceae</taxon>
        <taxon>Pseudonocardia</taxon>
    </lineage>
</organism>
<evidence type="ECO:0000259" key="3">
    <source>
        <dbReference type="Pfam" id="PF01757"/>
    </source>
</evidence>
<keyword evidence="4" id="KW-0012">Acyltransferase</keyword>
<feature type="transmembrane region" description="Helical" evidence="2">
    <location>
        <begin position="36"/>
        <end position="67"/>
    </location>
</feature>
<dbReference type="InterPro" id="IPR050879">
    <property type="entry name" value="Acyltransferase_3"/>
</dbReference>